<accession>A0A4R6KMM6</accession>
<evidence type="ECO:0000313" key="2">
    <source>
        <dbReference type="EMBL" id="TDO51665.1"/>
    </source>
</evidence>
<dbReference type="InterPro" id="IPR029000">
    <property type="entry name" value="Cyclophilin-like_dom_sf"/>
</dbReference>
<dbReference type="RefSeq" id="WP_370452245.1">
    <property type="nucleotide sequence ID" value="NZ_SNWQ01000003.1"/>
</dbReference>
<keyword evidence="3" id="KW-1185">Reference proteome</keyword>
<reference evidence="2 3" key="1">
    <citation type="submission" date="2019-03" db="EMBL/GenBank/DDBJ databases">
        <title>Genomic Encyclopedia of Type Strains, Phase III (KMG-III): the genomes of soil and plant-associated and newly described type strains.</title>
        <authorList>
            <person name="Whitman W."/>
        </authorList>
    </citation>
    <scope>NUCLEOTIDE SEQUENCE [LARGE SCALE GENOMIC DNA]</scope>
    <source>
        <strain evidence="2 3">VKM Ac-2527</strain>
    </source>
</reference>
<evidence type="ECO:0000313" key="3">
    <source>
        <dbReference type="Proteomes" id="UP000295388"/>
    </source>
</evidence>
<organism evidence="2 3">
    <name type="scientific">Kribbella caucasensis</name>
    <dbReference type="NCBI Taxonomy" id="2512215"/>
    <lineage>
        <taxon>Bacteria</taxon>
        <taxon>Bacillati</taxon>
        <taxon>Actinomycetota</taxon>
        <taxon>Actinomycetes</taxon>
        <taxon>Propionibacteriales</taxon>
        <taxon>Kribbellaceae</taxon>
        <taxon>Kribbella</taxon>
    </lineage>
</organism>
<protein>
    <recommendedName>
        <fullName evidence="1">Cyclophilin-like domain-containing protein</fullName>
    </recommendedName>
</protein>
<dbReference type="EMBL" id="SNWQ01000003">
    <property type="protein sequence ID" value="TDO51665.1"/>
    <property type="molecule type" value="Genomic_DNA"/>
</dbReference>
<proteinExistence type="predicted"/>
<gene>
    <name evidence="2" type="ORF">EV643_103404</name>
</gene>
<dbReference type="Proteomes" id="UP000295388">
    <property type="component" value="Unassembled WGS sequence"/>
</dbReference>
<sequence>MTSTSSGWCRRLLPAVPATVLVALLTVCSVSRGTAGGMDTIQGVQTPDALSATPGLRVMLLFDDRAVPATLDDMPATRELAARLPLTMDFRDTWGQAKSARLPGPVPVIGVARTLEPTPGGIYYWPDTATLAVYYDDLGQSVPPPGLVRLGTLDGDPAEIADVGHQVAVRIDWAVKSRS</sequence>
<dbReference type="Gene3D" id="2.40.100.20">
    <property type="match status" value="1"/>
</dbReference>
<evidence type="ECO:0000259" key="1">
    <source>
        <dbReference type="Pfam" id="PF18050"/>
    </source>
</evidence>
<dbReference type="AlphaFoldDB" id="A0A4R6KMM6"/>
<dbReference type="SUPFAM" id="SSF50891">
    <property type="entry name" value="Cyclophilin-like"/>
    <property type="match status" value="1"/>
</dbReference>
<feature type="domain" description="Cyclophilin-like" evidence="1">
    <location>
        <begin position="62"/>
        <end position="171"/>
    </location>
</feature>
<dbReference type="Pfam" id="PF18050">
    <property type="entry name" value="Cyclophil_like2"/>
    <property type="match status" value="1"/>
</dbReference>
<comment type="caution">
    <text evidence="2">The sequence shown here is derived from an EMBL/GenBank/DDBJ whole genome shotgun (WGS) entry which is preliminary data.</text>
</comment>
<dbReference type="InterPro" id="IPR041183">
    <property type="entry name" value="Cyclophilin-like"/>
</dbReference>
<name>A0A4R6KMM6_9ACTN</name>